<dbReference type="PANTHER" id="PTHR43744:SF12">
    <property type="entry name" value="ABC TRANSPORTER PERMEASE PROTEIN MG189-RELATED"/>
    <property type="match status" value="1"/>
</dbReference>
<dbReference type="RefSeq" id="WP_069152810.1">
    <property type="nucleotide sequence ID" value="NZ_CAJLDD010000002.1"/>
</dbReference>
<gene>
    <name evidence="9" type="primary">araQ_65</name>
    <name evidence="9" type="ORF">BEI61_02958</name>
</gene>
<dbReference type="CDD" id="cd06261">
    <property type="entry name" value="TM_PBP2"/>
    <property type="match status" value="1"/>
</dbReference>
<feature type="transmembrane region" description="Helical" evidence="7">
    <location>
        <begin position="187"/>
        <end position="208"/>
    </location>
</feature>
<keyword evidence="3" id="KW-1003">Cell membrane</keyword>
<evidence type="ECO:0000256" key="4">
    <source>
        <dbReference type="ARBA" id="ARBA00022692"/>
    </source>
</evidence>
<dbReference type="Gene3D" id="1.10.3720.10">
    <property type="entry name" value="MetI-like"/>
    <property type="match status" value="1"/>
</dbReference>
<evidence type="ECO:0000259" key="8">
    <source>
        <dbReference type="PROSITE" id="PS50928"/>
    </source>
</evidence>
<dbReference type="PATRIC" id="fig|1432052.4.peg.3295"/>
<keyword evidence="4 7" id="KW-0812">Transmembrane</keyword>
<comment type="similarity">
    <text evidence="7">Belongs to the binding-protein-dependent transport system permease family.</text>
</comment>
<feature type="transmembrane region" description="Helical" evidence="7">
    <location>
        <begin position="112"/>
        <end position="134"/>
    </location>
</feature>
<dbReference type="InterPro" id="IPR035906">
    <property type="entry name" value="MetI-like_sf"/>
</dbReference>
<feature type="transmembrane region" description="Helical" evidence="7">
    <location>
        <begin position="146"/>
        <end position="166"/>
    </location>
</feature>
<dbReference type="GO" id="GO:0005886">
    <property type="term" value="C:plasma membrane"/>
    <property type="evidence" value="ECO:0007669"/>
    <property type="project" value="UniProtKB-SubCell"/>
</dbReference>
<dbReference type="Proteomes" id="UP000094067">
    <property type="component" value="Unassembled WGS sequence"/>
</dbReference>
<dbReference type="GO" id="GO:0055085">
    <property type="term" value="P:transmembrane transport"/>
    <property type="evidence" value="ECO:0007669"/>
    <property type="project" value="InterPro"/>
</dbReference>
<feature type="domain" description="ABC transmembrane type-1" evidence="8">
    <location>
        <begin position="77"/>
        <end position="266"/>
    </location>
</feature>
<evidence type="ECO:0000313" key="10">
    <source>
        <dbReference type="Proteomes" id="UP000094067"/>
    </source>
</evidence>
<dbReference type="InterPro" id="IPR000515">
    <property type="entry name" value="MetI-like"/>
</dbReference>
<organism evidence="9 10">
    <name type="scientific">Eisenbergiella tayi</name>
    <dbReference type="NCBI Taxonomy" id="1432052"/>
    <lineage>
        <taxon>Bacteria</taxon>
        <taxon>Bacillati</taxon>
        <taxon>Bacillota</taxon>
        <taxon>Clostridia</taxon>
        <taxon>Lachnospirales</taxon>
        <taxon>Lachnospiraceae</taxon>
        <taxon>Eisenbergiella</taxon>
    </lineage>
</organism>
<dbReference type="EMBL" id="MCGH01000002">
    <property type="protein sequence ID" value="ODM07068.1"/>
    <property type="molecule type" value="Genomic_DNA"/>
</dbReference>
<evidence type="ECO:0000256" key="1">
    <source>
        <dbReference type="ARBA" id="ARBA00004651"/>
    </source>
</evidence>
<comment type="caution">
    <text evidence="9">The sequence shown here is derived from an EMBL/GenBank/DDBJ whole genome shotgun (WGS) entry which is preliminary data.</text>
</comment>
<proteinExistence type="inferred from homology"/>
<feature type="transmembrane region" description="Helical" evidence="7">
    <location>
        <begin position="244"/>
        <end position="266"/>
    </location>
</feature>
<evidence type="ECO:0000256" key="6">
    <source>
        <dbReference type="ARBA" id="ARBA00023136"/>
    </source>
</evidence>
<keyword evidence="2 7" id="KW-0813">Transport</keyword>
<dbReference type="Pfam" id="PF00528">
    <property type="entry name" value="BPD_transp_1"/>
    <property type="match status" value="1"/>
</dbReference>
<evidence type="ECO:0000256" key="5">
    <source>
        <dbReference type="ARBA" id="ARBA00022989"/>
    </source>
</evidence>
<dbReference type="SUPFAM" id="SSF161098">
    <property type="entry name" value="MetI-like"/>
    <property type="match status" value="1"/>
</dbReference>
<name>A0A1E3AEC1_9FIRM</name>
<dbReference type="AlphaFoldDB" id="A0A1E3AEC1"/>
<accession>A0A1E3AEC1</accession>
<keyword evidence="6 7" id="KW-0472">Membrane</keyword>
<dbReference type="PANTHER" id="PTHR43744">
    <property type="entry name" value="ABC TRANSPORTER PERMEASE PROTEIN MG189-RELATED-RELATED"/>
    <property type="match status" value="1"/>
</dbReference>
<reference evidence="9 10" key="1">
    <citation type="submission" date="2016-07" db="EMBL/GenBank/DDBJ databases">
        <title>Characterization of isolates of Eisenbergiella tayi derived from blood cultures, using whole genome sequencing.</title>
        <authorList>
            <person name="Burdz T."/>
            <person name="Wiebe D."/>
            <person name="Huynh C."/>
            <person name="Bernard K."/>
        </authorList>
    </citation>
    <scope>NUCLEOTIDE SEQUENCE [LARGE SCALE GENOMIC DNA]</scope>
    <source>
        <strain evidence="9 10">NML 110608</strain>
    </source>
</reference>
<feature type="transmembrane region" description="Helical" evidence="7">
    <location>
        <begin position="76"/>
        <end position="100"/>
    </location>
</feature>
<keyword evidence="5 7" id="KW-1133">Transmembrane helix</keyword>
<comment type="subcellular location">
    <subcellularLocation>
        <location evidence="1 7">Cell membrane</location>
        <topology evidence="1 7">Multi-pass membrane protein</topology>
    </subcellularLocation>
</comment>
<evidence type="ECO:0000256" key="3">
    <source>
        <dbReference type="ARBA" id="ARBA00022475"/>
    </source>
</evidence>
<dbReference type="PROSITE" id="PS50928">
    <property type="entry name" value="ABC_TM1"/>
    <property type="match status" value="1"/>
</dbReference>
<sequence>MERKKWNIEKIISFWILLFFAVLFMIPIIWVFLSAFKVDAELNRAGGFLFLPQTWTLQNFIEVLDPKNVKVPIYKWFGNSIVVSFIYTVLSVIIVSMSAYAYGKLKFAGRDLLFLSVLFISSFPSIVNIVPLYHTMKLFHWVNTPMALIFPGLAGTFHIFLVKQFMLGIPDSVIEAGKIDGAGDIRIFFKLVFPMLKPILVVVGIFSFTGIWNDFLWPSIIINDVEKLTLTAGLQLARGTYETFVSKLSAVSVVSIVPMIILYCFAEKWLVKGVQISAGVKG</sequence>
<evidence type="ECO:0000313" key="9">
    <source>
        <dbReference type="EMBL" id="ODM07068.1"/>
    </source>
</evidence>
<feature type="transmembrane region" description="Helical" evidence="7">
    <location>
        <begin position="12"/>
        <end position="33"/>
    </location>
</feature>
<evidence type="ECO:0000256" key="2">
    <source>
        <dbReference type="ARBA" id="ARBA00022448"/>
    </source>
</evidence>
<evidence type="ECO:0000256" key="7">
    <source>
        <dbReference type="RuleBase" id="RU363032"/>
    </source>
</evidence>
<protein>
    <submittedName>
        <fullName evidence="9">L-arabinose transport system permease protein AraQ</fullName>
    </submittedName>
</protein>